<organism evidence="1 2">
    <name type="scientific">Pisum sativum</name>
    <name type="common">Garden pea</name>
    <name type="synonym">Lathyrus oleraceus</name>
    <dbReference type="NCBI Taxonomy" id="3888"/>
    <lineage>
        <taxon>Eukaryota</taxon>
        <taxon>Viridiplantae</taxon>
        <taxon>Streptophyta</taxon>
        <taxon>Embryophyta</taxon>
        <taxon>Tracheophyta</taxon>
        <taxon>Spermatophyta</taxon>
        <taxon>Magnoliopsida</taxon>
        <taxon>eudicotyledons</taxon>
        <taxon>Gunneridae</taxon>
        <taxon>Pentapetalae</taxon>
        <taxon>rosids</taxon>
        <taxon>fabids</taxon>
        <taxon>Fabales</taxon>
        <taxon>Fabaceae</taxon>
        <taxon>Papilionoideae</taxon>
        <taxon>50 kb inversion clade</taxon>
        <taxon>NPAAA clade</taxon>
        <taxon>Hologalegina</taxon>
        <taxon>IRL clade</taxon>
        <taxon>Fabeae</taxon>
        <taxon>Lathyrus</taxon>
    </lineage>
</organism>
<name>A0A9D4YFL7_PEA</name>
<protein>
    <submittedName>
        <fullName evidence="1">Uncharacterized protein</fullName>
    </submittedName>
</protein>
<accession>A0A9D4YFL7</accession>
<gene>
    <name evidence="1" type="ORF">KIW84_023686</name>
</gene>
<dbReference type="Gramene" id="Psat02G0368600-T1">
    <property type="protein sequence ID" value="KAI5437659.1"/>
    <property type="gene ID" value="KIW84_023686"/>
</dbReference>
<dbReference type="EMBL" id="JAMSHJ010000002">
    <property type="protein sequence ID" value="KAI5437659.1"/>
    <property type="molecule type" value="Genomic_DNA"/>
</dbReference>
<evidence type="ECO:0000313" key="2">
    <source>
        <dbReference type="Proteomes" id="UP001058974"/>
    </source>
</evidence>
<keyword evidence="2" id="KW-1185">Reference proteome</keyword>
<evidence type="ECO:0000313" key="1">
    <source>
        <dbReference type="EMBL" id="KAI5437659.1"/>
    </source>
</evidence>
<reference evidence="1 2" key="1">
    <citation type="journal article" date="2022" name="Nat. Genet.">
        <title>Improved pea reference genome and pan-genome highlight genomic features and evolutionary characteristics.</title>
        <authorList>
            <person name="Yang T."/>
            <person name="Liu R."/>
            <person name="Luo Y."/>
            <person name="Hu S."/>
            <person name="Wang D."/>
            <person name="Wang C."/>
            <person name="Pandey M.K."/>
            <person name="Ge S."/>
            <person name="Xu Q."/>
            <person name="Li N."/>
            <person name="Li G."/>
            <person name="Huang Y."/>
            <person name="Saxena R.K."/>
            <person name="Ji Y."/>
            <person name="Li M."/>
            <person name="Yan X."/>
            <person name="He Y."/>
            <person name="Liu Y."/>
            <person name="Wang X."/>
            <person name="Xiang C."/>
            <person name="Varshney R.K."/>
            <person name="Ding H."/>
            <person name="Gao S."/>
            <person name="Zong X."/>
        </authorList>
    </citation>
    <scope>NUCLEOTIDE SEQUENCE [LARGE SCALE GENOMIC DNA]</scope>
    <source>
        <strain evidence="1 2">cv. Zhongwan 6</strain>
    </source>
</reference>
<comment type="caution">
    <text evidence="1">The sequence shown here is derived from an EMBL/GenBank/DDBJ whole genome shotgun (WGS) entry which is preliminary data.</text>
</comment>
<proteinExistence type="predicted"/>
<sequence>MIYNFYGKYPINFENGDVNNMEVDDVGVGVVESDLVYTLEDLYCGYRKMVNLVTTVSEESRIYNFYGKYPMNFENGDVNNMEVDDVGVGVVESDLVCTLDDLYCGYRKMVNLVRTVSDESG</sequence>
<dbReference type="Proteomes" id="UP001058974">
    <property type="component" value="Chromosome 2"/>
</dbReference>
<dbReference type="AlphaFoldDB" id="A0A9D4YFL7"/>